<dbReference type="InterPro" id="IPR050125">
    <property type="entry name" value="GPCR_opsins"/>
</dbReference>
<evidence type="ECO:0000256" key="7">
    <source>
        <dbReference type="SAM" id="Phobius"/>
    </source>
</evidence>
<dbReference type="GO" id="GO:0004930">
    <property type="term" value="F:G protein-coupled receptor activity"/>
    <property type="evidence" value="ECO:0007669"/>
    <property type="project" value="UniProtKB-KW"/>
</dbReference>
<gene>
    <name evidence="9" type="ORF">HK099_000670</name>
</gene>
<dbReference type="Pfam" id="PF00001">
    <property type="entry name" value="7tm_1"/>
    <property type="match status" value="1"/>
</dbReference>
<sequence>MDRWECIVKQKPLTVKAISKILGAIYLLAVVMAIIPMFYNKYIEVYTLEPSETTCIVAWHSKNAWALVYIIGCILFILSTILAIVFVYYRLWRKISGLQKQKILVMESALLTSDLTDSSQVSSVVTSKNAQNRLQMKVLMLCVAMSATYVVGWGPYMSLIFYNLFTSRKVPYTVDLLATYCVVFVVILNPVILITFDVGTKSSLKKFFGMK</sequence>
<evidence type="ECO:0000256" key="5">
    <source>
        <dbReference type="ARBA" id="ARBA00023136"/>
    </source>
</evidence>
<keyword evidence="10" id="KW-1185">Reference proteome</keyword>
<feature type="transmembrane region" description="Helical" evidence="7">
    <location>
        <begin position="21"/>
        <end position="39"/>
    </location>
</feature>
<evidence type="ECO:0000259" key="8">
    <source>
        <dbReference type="PROSITE" id="PS50262"/>
    </source>
</evidence>
<dbReference type="Gene3D" id="1.20.1070.10">
    <property type="entry name" value="Rhodopsin 7-helix transmembrane proteins"/>
    <property type="match status" value="1"/>
</dbReference>
<proteinExistence type="predicted"/>
<keyword evidence="4" id="KW-0807">Transducer</keyword>
<dbReference type="AlphaFoldDB" id="A0AAD5TUH3"/>
<protein>
    <recommendedName>
        <fullName evidence="8">G-protein coupled receptors family 1 profile domain-containing protein</fullName>
    </recommendedName>
</protein>
<feature type="transmembrane region" description="Helical" evidence="7">
    <location>
        <begin position="177"/>
        <end position="196"/>
    </location>
</feature>
<accession>A0AAD5TUH3</accession>
<organism evidence="9 10">
    <name type="scientific">Clydaea vesicula</name>
    <dbReference type="NCBI Taxonomy" id="447962"/>
    <lineage>
        <taxon>Eukaryota</taxon>
        <taxon>Fungi</taxon>
        <taxon>Fungi incertae sedis</taxon>
        <taxon>Chytridiomycota</taxon>
        <taxon>Chytridiomycota incertae sedis</taxon>
        <taxon>Chytridiomycetes</taxon>
        <taxon>Lobulomycetales</taxon>
        <taxon>Lobulomycetaceae</taxon>
        <taxon>Clydaea</taxon>
    </lineage>
</organism>
<keyword evidence="4" id="KW-0297">G-protein coupled receptor</keyword>
<evidence type="ECO:0000256" key="6">
    <source>
        <dbReference type="ARBA" id="ARBA00023170"/>
    </source>
</evidence>
<comment type="caution">
    <text evidence="9">The sequence shown here is derived from an EMBL/GenBank/DDBJ whole genome shotgun (WGS) entry which is preliminary data.</text>
</comment>
<evidence type="ECO:0000256" key="4">
    <source>
        <dbReference type="ARBA" id="ARBA00023040"/>
    </source>
</evidence>
<keyword evidence="3 7" id="KW-1133">Transmembrane helix</keyword>
<evidence type="ECO:0000256" key="1">
    <source>
        <dbReference type="ARBA" id="ARBA00004141"/>
    </source>
</evidence>
<keyword evidence="5 7" id="KW-0472">Membrane</keyword>
<evidence type="ECO:0000256" key="3">
    <source>
        <dbReference type="ARBA" id="ARBA00022989"/>
    </source>
</evidence>
<dbReference type="InterPro" id="IPR017452">
    <property type="entry name" value="GPCR_Rhodpsn_7TM"/>
</dbReference>
<dbReference type="Proteomes" id="UP001211065">
    <property type="component" value="Unassembled WGS sequence"/>
</dbReference>
<reference evidence="9" key="1">
    <citation type="submission" date="2020-05" db="EMBL/GenBank/DDBJ databases">
        <title>Phylogenomic resolution of chytrid fungi.</title>
        <authorList>
            <person name="Stajich J.E."/>
            <person name="Amses K."/>
            <person name="Simmons R."/>
            <person name="Seto K."/>
            <person name="Myers J."/>
            <person name="Bonds A."/>
            <person name="Quandt C.A."/>
            <person name="Barry K."/>
            <person name="Liu P."/>
            <person name="Grigoriev I."/>
            <person name="Longcore J.E."/>
            <person name="James T.Y."/>
        </authorList>
    </citation>
    <scope>NUCLEOTIDE SEQUENCE</scope>
    <source>
        <strain evidence="9">JEL0476</strain>
    </source>
</reference>
<evidence type="ECO:0000313" key="10">
    <source>
        <dbReference type="Proteomes" id="UP001211065"/>
    </source>
</evidence>
<evidence type="ECO:0000313" key="9">
    <source>
        <dbReference type="EMBL" id="KAJ3205913.1"/>
    </source>
</evidence>
<feature type="transmembrane region" description="Helical" evidence="7">
    <location>
        <begin position="66"/>
        <end position="92"/>
    </location>
</feature>
<feature type="transmembrane region" description="Helical" evidence="7">
    <location>
        <begin position="138"/>
        <end position="165"/>
    </location>
</feature>
<dbReference type="GO" id="GO:0016020">
    <property type="term" value="C:membrane"/>
    <property type="evidence" value="ECO:0007669"/>
    <property type="project" value="UniProtKB-SubCell"/>
</dbReference>
<dbReference type="InterPro" id="IPR000276">
    <property type="entry name" value="GPCR_Rhodpsn"/>
</dbReference>
<dbReference type="EMBL" id="JADGJW010001167">
    <property type="protein sequence ID" value="KAJ3205913.1"/>
    <property type="molecule type" value="Genomic_DNA"/>
</dbReference>
<dbReference type="PANTHER" id="PTHR24240">
    <property type="entry name" value="OPSIN"/>
    <property type="match status" value="1"/>
</dbReference>
<keyword evidence="2 7" id="KW-0812">Transmembrane</keyword>
<name>A0AAD5TUH3_9FUNG</name>
<feature type="domain" description="G-protein coupled receptors family 1 profile" evidence="8">
    <location>
        <begin position="1"/>
        <end position="193"/>
    </location>
</feature>
<dbReference type="PROSITE" id="PS50262">
    <property type="entry name" value="G_PROTEIN_RECEP_F1_2"/>
    <property type="match status" value="1"/>
</dbReference>
<evidence type="ECO:0000256" key="2">
    <source>
        <dbReference type="ARBA" id="ARBA00022692"/>
    </source>
</evidence>
<dbReference type="SUPFAM" id="SSF81321">
    <property type="entry name" value="Family A G protein-coupled receptor-like"/>
    <property type="match status" value="1"/>
</dbReference>
<keyword evidence="6" id="KW-0675">Receptor</keyword>
<comment type="subcellular location">
    <subcellularLocation>
        <location evidence="1">Membrane</location>
        <topology evidence="1">Multi-pass membrane protein</topology>
    </subcellularLocation>
</comment>